<dbReference type="AlphaFoldDB" id="A0AAW0TF74"/>
<feature type="compositionally biased region" description="Pro residues" evidence="2">
    <location>
        <begin position="754"/>
        <end position="764"/>
    </location>
</feature>
<feature type="region of interest" description="Disordered" evidence="2">
    <location>
        <begin position="749"/>
        <end position="769"/>
    </location>
</feature>
<keyword evidence="1" id="KW-0479">Metal-binding</keyword>
<keyword evidence="5" id="KW-1185">Reference proteome</keyword>
<organism evidence="4 5">
    <name type="scientific">Scylla paramamosain</name>
    <name type="common">Mud crab</name>
    <dbReference type="NCBI Taxonomy" id="85552"/>
    <lineage>
        <taxon>Eukaryota</taxon>
        <taxon>Metazoa</taxon>
        <taxon>Ecdysozoa</taxon>
        <taxon>Arthropoda</taxon>
        <taxon>Crustacea</taxon>
        <taxon>Multicrustacea</taxon>
        <taxon>Malacostraca</taxon>
        <taxon>Eumalacostraca</taxon>
        <taxon>Eucarida</taxon>
        <taxon>Decapoda</taxon>
        <taxon>Pleocyemata</taxon>
        <taxon>Brachyura</taxon>
        <taxon>Eubrachyura</taxon>
        <taxon>Portunoidea</taxon>
        <taxon>Portunidae</taxon>
        <taxon>Portuninae</taxon>
        <taxon>Scylla</taxon>
    </lineage>
</organism>
<keyword evidence="1" id="KW-0862">Zinc</keyword>
<keyword evidence="1" id="KW-0863">Zinc-finger</keyword>
<evidence type="ECO:0000256" key="2">
    <source>
        <dbReference type="SAM" id="MobiDB-lite"/>
    </source>
</evidence>
<evidence type="ECO:0000256" key="1">
    <source>
        <dbReference type="PROSITE-ProRule" id="PRU00325"/>
    </source>
</evidence>
<dbReference type="InterPro" id="IPR007527">
    <property type="entry name" value="Znf_SWIM"/>
</dbReference>
<dbReference type="PROSITE" id="PS50966">
    <property type="entry name" value="ZF_SWIM"/>
    <property type="match status" value="1"/>
</dbReference>
<feature type="domain" description="SWIM-type" evidence="3">
    <location>
        <begin position="551"/>
        <end position="582"/>
    </location>
</feature>
<evidence type="ECO:0000259" key="3">
    <source>
        <dbReference type="PROSITE" id="PS50966"/>
    </source>
</evidence>
<evidence type="ECO:0000313" key="4">
    <source>
        <dbReference type="EMBL" id="KAK8385222.1"/>
    </source>
</evidence>
<evidence type="ECO:0000313" key="5">
    <source>
        <dbReference type="Proteomes" id="UP001487740"/>
    </source>
</evidence>
<sequence>MAWQRPHSICYMTLADAFLTRLRQEAESRSKSRMVKEGVTVEVVAVEGCRRGFVQGYLSRVYEQGQGTFSKAKTFAKQTIYECERSNHCKGSSSGDPTKTRANGCSAYISFMFEEGATVTACVVRRRLTHTGHDPNNREESRISRIDLKLRFLIETWLGAGLKVSEVMAEVARWNKTHGYTDHHNRRYFPTRQDIQQMALTLRRPSKPPQGHPPRRKPRKYDTLGKDNAVQVLRTEFREWCVFQQSRTTAGPSPRPLVVVLQNAAMREAMVQYGGDLMCIRNNFEGLRQYGSAVYVVAVSDSDGNAHPASFIVTSDDEPATFLLAFRELLTHCPATPRVVMLDREIQVFAEVLATLLPDTLFLLPWVQVAQEVHQWLQASQAAGKENAGVRRMLLQCLQELRACDTKEAFVEVVGQLEGRAGLEGFRAMLWTEWLAHPTRWSDFGRAALCGGPAQGCCVGEVRLFFLRLQHQFLKGVHTRRTLPDLLKLLTETVTHRKNAGDALLDVSLLLEGSAVERAAALIKQGWPQLVTWQGPWVAHVPCHTLLETSYRVNLLTLECECPLLTFGGPCVHLCLVSSLAQVRQGASPQQERQQLAQAALEQGDYLLEADCCMTFHSSGVCVTELASGTCTCVAAALDTACVGALLVDLAREAGHTQALPPVPLAAPLAIKAEEDLAASQSPVIIQTHTGLPHSLTNTPQDLQEAQDLDQAHSLSSKALLEKLYLWSTTKDFTDSEILHRLLQATHDAVWGSQPPPHPSPAAPQPRLAASCGSDRLRAVVRTVRRKKRRWVRLGLLSPR</sequence>
<gene>
    <name evidence="4" type="ORF">O3P69_012196</name>
</gene>
<dbReference type="GO" id="GO:0008270">
    <property type="term" value="F:zinc ion binding"/>
    <property type="evidence" value="ECO:0007669"/>
    <property type="project" value="UniProtKB-KW"/>
</dbReference>
<comment type="caution">
    <text evidence="4">The sequence shown here is derived from an EMBL/GenBank/DDBJ whole genome shotgun (WGS) entry which is preliminary data.</text>
</comment>
<reference evidence="4 5" key="1">
    <citation type="submission" date="2023-03" db="EMBL/GenBank/DDBJ databases">
        <title>High-quality genome of Scylla paramamosain provides insights in environmental adaptation.</title>
        <authorList>
            <person name="Zhang L."/>
        </authorList>
    </citation>
    <scope>NUCLEOTIDE SEQUENCE [LARGE SCALE GENOMIC DNA]</scope>
    <source>
        <strain evidence="4">LZ_2023a</strain>
        <tissue evidence="4">Muscle</tissue>
    </source>
</reference>
<proteinExistence type="predicted"/>
<protein>
    <recommendedName>
        <fullName evidence="3">SWIM-type domain-containing protein</fullName>
    </recommendedName>
</protein>
<name>A0AAW0TF74_SCYPA</name>
<dbReference type="EMBL" id="JARAKH010000033">
    <property type="protein sequence ID" value="KAK8385222.1"/>
    <property type="molecule type" value="Genomic_DNA"/>
</dbReference>
<feature type="region of interest" description="Disordered" evidence="2">
    <location>
        <begin position="201"/>
        <end position="223"/>
    </location>
</feature>
<dbReference type="Proteomes" id="UP001487740">
    <property type="component" value="Unassembled WGS sequence"/>
</dbReference>
<accession>A0AAW0TF74</accession>